<protein>
    <submittedName>
        <fullName evidence="2">(apollo) hypothetical protein</fullName>
    </submittedName>
</protein>
<dbReference type="AlphaFoldDB" id="A0A8S3WDJ1"/>
<comment type="caution">
    <text evidence="2">The sequence shown here is derived from an EMBL/GenBank/DDBJ whole genome shotgun (WGS) entry which is preliminary data.</text>
</comment>
<feature type="region of interest" description="Disordered" evidence="1">
    <location>
        <begin position="104"/>
        <end position="128"/>
    </location>
</feature>
<organism evidence="2 3">
    <name type="scientific">Parnassius apollo</name>
    <name type="common">Apollo butterfly</name>
    <name type="synonym">Papilio apollo</name>
    <dbReference type="NCBI Taxonomy" id="110799"/>
    <lineage>
        <taxon>Eukaryota</taxon>
        <taxon>Metazoa</taxon>
        <taxon>Ecdysozoa</taxon>
        <taxon>Arthropoda</taxon>
        <taxon>Hexapoda</taxon>
        <taxon>Insecta</taxon>
        <taxon>Pterygota</taxon>
        <taxon>Neoptera</taxon>
        <taxon>Endopterygota</taxon>
        <taxon>Lepidoptera</taxon>
        <taxon>Glossata</taxon>
        <taxon>Ditrysia</taxon>
        <taxon>Papilionoidea</taxon>
        <taxon>Papilionidae</taxon>
        <taxon>Parnassiinae</taxon>
        <taxon>Parnassini</taxon>
        <taxon>Parnassius</taxon>
        <taxon>Parnassius</taxon>
    </lineage>
</organism>
<dbReference type="OrthoDB" id="427960at2759"/>
<evidence type="ECO:0000313" key="2">
    <source>
        <dbReference type="EMBL" id="CAG4954437.1"/>
    </source>
</evidence>
<keyword evidence="3" id="KW-1185">Reference proteome</keyword>
<reference evidence="2" key="1">
    <citation type="submission" date="2021-04" db="EMBL/GenBank/DDBJ databases">
        <authorList>
            <person name="Tunstrom K."/>
        </authorList>
    </citation>
    <scope>NUCLEOTIDE SEQUENCE</scope>
</reference>
<name>A0A8S3WDJ1_PARAO</name>
<evidence type="ECO:0000256" key="1">
    <source>
        <dbReference type="SAM" id="MobiDB-lite"/>
    </source>
</evidence>
<dbReference type="EMBL" id="CAJQZP010000288">
    <property type="protein sequence ID" value="CAG4954437.1"/>
    <property type="molecule type" value="Genomic_DNA"/>
</dbReference>
<gene>
    <name evidence="2" type="ORF">PAPOLLO_LOCUS5122</name>
</gene>
<feature type="region of interest" description="Disordered" evidence="1">
    <location>
        <begin position="1"/>
        <end position="20"/>
    </location>
</feature>
<feature type="compositionally biased region" description="Polar residues" evidence="1">
    <location>
        <begin position="118"/>
        <end position="128"/>
    </location>
</feature>
<sequence>MAEVSKTPAPPTPRVRARNKSEELISSIMRKVDNIMNARLVALEERLLPQKRVCPPLADDERRIVMTYADILRRKYDTNTKGNNNAVKTRTGNKEIAATEIQTGNRKGKGLKERTKEMATNQLTESRP</sequence>
<accession>A0A8S3WDJ1</accession>
<proteinExistence type="predicted"/>
<evidence type="ECO:0000313" key="3">
    <source>
        <dbReference type="Proteomes" id="UP000691718"/>
    </source>
</evidence>
<dbReference type="Proteomes" id="UP000691718">
    <property type="component" value="Unassembled WGS sequence"/>
</dbReference>